<dbReference type="PANTHER" id="PTHR46648:SF1">
    <property type="entry name" value="ADENOSINE 5'-MONOPHOSPHORAMIDASE HNT1"/>
    <property type="match status" value="1"/>
</dbReference>
<reference evidence="3 4" key="1">
    <citation type="submission" date="2018-06" db="EMBL/GenBank/DDBJ databases">
        <title>Extensive metabolic versatility and redundancy in microbially diverse, dynamic hydrothermal sediments.</title>
        <authorList>
            <person name="Dombrowski N."/>
            <person name="Teske A."/>
            <person name="Baker B.J."/>
        </authorList>
    </citation>
    <scope>NUCLEOTIDE SEQUENCE [LARGE SCALE GENOMIC DNA]</scope>
    <source>
        <strain evidence="3">B20_G2</strain>
    </source>
</reference>
<gene>
    <name evidence="3" type="ORF">DRJ26_02895</name>
</gene>
<dbReference type="Pfam" id="PF01230">
    <property type="entry name" value="HIT"/>
    <property type="match status" value="1"/>
</dbReference>
<dbReference type="EMBL" id="QMRA01000050">
    <property type="protein sequence ID" value="RLE53831.1"/>
    <property type="molecule type" value="Genomic_DNA"/>
</dbReference>
<dbReference type="Gene3D" id="3.30.428.10">
    <property type="entry name" value="HIT-like"/>
    <property type="match status" value="1"/>
</dbReference>
<accession>A0A497F3A7</accession>
<sequence length="131" mass="15605">MLQEGFPLKICDLDVSIAVLHRDQYFYGRCLVILKWHEVELYKLSRDDRLAFFEDMIRVANALEKAFKPDKMNYAVLGNIVPHLHWHLIPRFKLDPLWGKPIWAEPHEEKKLSKAEYEELADIIRKYIKAN</sequence>
<dbReference type="GO" id="GO:0003824">
    <property type="term" value="F:catalytic activity"/>
    <property type="evidence" value="ECO:0007669"/>
    <property type="project" value="InterPro"/>
</dbReference>
<evidence type="ECO:0000313" key="3">
    <source>
        <dbReference type="EMBL" id="RLE53831.1"/>
    </source>
</evidence>
<evidence type="ECO:0000259" key="2">
    <source>
        <dbReference type="PROSITE" id="PS51084"/>
    </source>
</evidence>
<name>A0A497F3A7_9CREN</name>
<dbReference type="InterPro" id="IPR011146">
    <property type="entry name" value="HIT-like"/>
</dbReference>
<dbReference type="SUPFAM" id="SSF54197">
    <property type="entry name" value="HIT-like"/>
    <property type="match status" value="1"/>
</dbReference>
<proteinExistence type="predicted"/>
<dbReference type="AlphaFoldDB" id="A0A497F3A7"/>
<comment type="caution">
    <text evidence="3">The sequence shown here is derived from an EMBL/GenBank/DDBJ whole genome shotgun (WGS) entry which is preliminary data.</text>
</comment>
<organism evidence="3 4">
    <name type="scientific">Thermoproteota archaeon</name>
    <dbReference type="NCBI Taxonomy" id="2056631"/>
    <lineage>
        <taxon>Archaea</taxon>
        <taxon>Thermoproteota</taxon>
    </lineage>
</organism>
<evidence type="ECO:0000313" key="4">
    <source>
        <dbReference type="Proteomes" id="UP000269499"/>
    </source>
</evidence>
<dbReference type="PANTHER" id="PTHR46648">
    <property type="entry name" value="HIT FAMILY PROTEIN 1"/>
    <property type="match status" value="1"/>
</dbReference>
<dbReference type="GO" id="GO:0009117">
    <property type="term" value="P:nucleotide metabolic process"/>
    <property type="evidence" value="ECO:0007669"/>
    <property type="project" value="TreeGrafter"/>
</dbReference>
<dbReference type="PROSITE" id="PS51084">
    <property type="entry name" value="HIT_2"/>
    <property type="match status" value="1"/>
</dbReference>
<feature type="short sequence motif" description="Histidine triad motif" evidence="1">
    <location>
        <begin position="83"/>
        <end position="87"/>
    </location>
</feature>
<protein>
    <submittedName>
        <fullName evidence="3">HIT family protein</fullName>
    </submittedName>
</protein>
<evidence type="ECO:0000256" key="1">
    <source>
        <dbReference type="PROSITE-ProRule" id="PRU00464"/>
    </source>
</evidence>
<dbReference type="InterPro" id="IPR001310">
    <property type="entry name" value="Histidine_triad_HIT"/>
</dbReference>
<feature type="domain" description="HIT" evidence="2">
    <location>
        <begin position="1"/>
        <end position="98"/>
    </location>
</feature>
<dbReference type="InterPro" id="IPR036265">
    <property type="entry name" value="HIT-like_sf"/>
</dbReference>
<dbReference type="Proteomes" id="UP000269499">
    <property type="component" value="Unassembled WGS sequence"/>
</dbReference>